<evidence type="ECO:0000313" key="3">
    <source>
        <dbReference type="Proteomes" id="UP000178264"/>
    </source>
</evidence>
<proteinExistence type="predicted"/>
<dbReference type="PANTHER" id="PTHR14911">
    <property type="entry name" value="THUMP DOMAIN-CONTAINING"/>
    <property type="match status" value="1"/>
</dbReference>
<dbReference type="Gene3D" id="3.40.50.150">
    <property type="entry name" value="Vaccinia Virus protein VP39"/>
    <property type="match status" value="1"/>
</dbReference>
<comment type="caution">
    <text evidence="2">The sequence shown here is derived from an EMBL/GenBank/DDBJ whole genome shotgun (WGS) entry which is preliminary data.</text>
</comment>
<gene>
    <name evidence="2" type="ORF">A3I42_04930</name>
</gene>
<dbReference type="EMBL" id="MGER01000055">
    <property type="protein sequence ID" value="OGL87811.1"/>
    <property type="molecule type" value="Genomic_DNA"/>
</dbReference>
<evidence type="ECO:0000259" key="1">
    <source>
        <dbReference type="Pfam" id="PF01170"/>
    </source>
</evidence>
<protein>
    <recommendedName>
        <fullName evidence="1">Ribosomal RNA large subunit methyltransferase K/L-like methyltransferase domain-containing protein</fullName>
    </recommendedName>
</protein>
<organism evidence="2 3">
    <name type="scientific">Candidatus Uhrbacteria bacterium RIFCSPLOWO2_02_FULL_49_11</name>
    <dbReference type="NCBI Taxonomy" id="1802409"/>
    <lineage>
        <taxon>Bacteria</taxon>
        <taxon>Candidatus Uhriibacteriota</taxon>
    </lineage>
</organism>
<dbReference type="GO" id="GO:0016423">
    <property type="term" value="F:tRNA (guanine) methyltransferase activity"/>
    <property type="evidence" value="ECO:0007669"/>
    <property type="project" value="TreeGrafter"/>
</dbReference>
<evidence type="ECO:0000313" key="2">
    <source>
        <dbReference type="EMBL" id="OGL87811.1"/>
    </source>
</evidence>
<dbReference type="AlphaFoldDB" id="A0A1F7VBL0"/>
<dbReference type="CDD" id="cd02440">
    <property type="entry name" value="AdoMet_MTases"/>
    <property type="match status" value="1"/>
</dbReference>
<sequence>MKYAFFLGNTPALSLAELSAVSARVGVDLKIVRWSKEVALGETASNVSMDQLFRALAGLVKVAEITKAVPGPLTPAHIRSMLPATGRKLFFGLSVYALESGTRTMDCRKLGLGVKRLLSEEERSARFVTSREDTLSSIVINTNKLLSERGAEIVVLLLRNGAYLGRTLAVQPYEEYAQRDMERPARDAKAGMLPPKIARMMVNLARMSPDGTLLDPFCGSGTVLQEAALLGISHLLGSDRDKKAVERTRMNLEWLGNFTSQMKAASFSLQLIACSIEELPAHMPQGGIHAIVTEPYLGPPRIKPLSPEEVPQSVKELSSLYRRAFASFARVLAPGGRVVMVWPVWRVAGRSVARTAVAFLDLERAAHEAGLTVIDPSLEGLHPVPGAEHGYLKERRSLLYQREDQHVMREIRLFKKT</sequence>
<dbReference type="InterPro" id="IPR000241">
    <property type="entry name" value="RlmKL-like_Mtase"/>
</dbReference>
<name>A0A1F7VBL0_9BACT</name>
<dbReference type="Pfam" id="PF01170">
    <property type="entry name" value="UPF0020"/>
    <property type="match status" value="1"/>
</dbReference>
<dbReference type="PANTHER" id="PTHR14911:SF13">
    <property type="entry name" value="TRNA (GUANINE(6)-N2)-METHYLTRANSFERASE THUMP3"/>
    <property type="match status" value="1"/>
</dbReference>
<accession>A0A1F7VBL0</accession>
<dbReference type="GO" id="GO:0030488">
    <property type="term" value="P:tRNA methylation"/>
    <property type="evidence" value="ECO:0007669"/>
    <property type="project" value="TreeGrafter"/>
</dbReference>
<dbReference type="SUPFAM" id="SSF53335">
    <property type="entry name" value="S-adenosyl-L-methionine-dependent methyltransferases"/>
    <property type="match status" value="1"/>
</dbReference>
<dbReference type="Proteomes" id="UP000178264">
    <property type="component" value="Unassembled WGS sequence"/>
</dbReference>
<reference evidence="2 3" key="1">
    <citation type="journal article" date="2016" name="Nat. Commun.">
        <title>Thousands of microbial genomes shed light on interconnected biogeochemical processes in an aquifer system.</title>
        <authorList>
            <person name="Anantharaman K."/>
            <person name="Brown C.T."/>
            <person name="Hug L.A."/>
            <person name="Sharon I."/>
            <person name="Castelle C.J."/>
            <person name="Probst A.J."/>
            <person name="Thomas B.C."/>
            <person name="Singh A."/>
            <person name="Wilkins M.J."/>
            <person name="Karaoz U."/>
            <person name="Brodie E.L."/>
            <person name="Williams K.H."/>
            <person name="Hubbard S.S."/>
            <person name="Banfield J.F."/>
        </authorList>
    </citation>
    <scope>NUCLEOTIDE SEQUENCE [LARGE SCALE GENOMIC DNA]</scope>
</reference>
<feature type="domain" description="Ribosomal RNA large subunit methyltransferase K/L-like methyltransferase" evidence="1">
    <location>
        <begin position="188"/>
        <end position="251"/>
    </location>
</feature>
<dbReference type="InterPro" id="IPR029063">
    <property type="entry name" value="SAM-dependent_MTases_sf"/>
</dbReference>